<evidence type="ECO:0000256" key="6">
    <source>
        <dbReference type="SAM" id="SignalP"/>
    </source>
</evidence>
<dbReference type="AlphaFoldDB" id="A0AAV7FBE7"/>
<feature type="transmembrane region" description="Helical" evidence="5">
    <location>
        <begin position="144"/>
        <end position="168"/>
    </location>
</feature>
<dbReference type="PANTHER" id="PTHR33044">
    <property type="entry name" value="BIFUNCTIONAL INHIBITOR/LIPID-TRANSFER PROTEIN/SEED STORAGE 2S ALBUMIN SUPERFAMILY PROTEIN-RELATED"/>
    <property type="match status" value="1"/>
</dbReference>
<evidence type="ECO:0000256" key="2">
    <source>
        <dbReference type="ARBA" id="ARBA00022729"/>
    </source>
</evidence>
<feature type="chain" id="PRO_5044012125" description="Bifunctional inhibitor/plant lipid transfer protein/seed storage helical domain-containing protein" evidence="6">
    <location>
        <begin position="27"/>
        <end position="171"/>
    </location>
</feature>
<dbReference type="CDD" id="cd00010">
    <property type="entry name" value="AAI_LTSS"/>
    <property type="match status" value="1"/>
</dbReference>
<evidence type="ECO:0000256" key="3">
    <source>
        <dbReference type="ARBA" id="ARBA00023157"/>
    </source>
</evidence>
<reference evidence="8 9" key="1">
    <citation type="submission" date="2021-07" db="EMBL/GenBank/DDBJ databases">
        <title>The Aristolochia fimbriata genome: insights into angiosperm evolution, floral development and chemical biosynthesis.</title>
        <authorList>
            <person name="Jiao Y."/>
        </authorList>
    </citation>
    <scope>NUCLEOTIDE SEQUENCE [LARGE SCALE GENOMIC DNA]</scope>
    <source>
        <strain evidence="8">IBCAS-2021</strain>
        <tissue evidence="8">Leaf</tissue>
    </source>
</reference>
<evidence type="ECO:0000313" key="8">
    <source>
        <dbReference type="EMBL" id="KAG9458438.1"/>
    </source>
</evidence>
<dbReference type="Pfam" id="PF14368">
    <property type="entry name" value="LTP_2"/>
    <property type="match status" value="1"/>
</dbReference>
<keyword evidence="5" id="KW-0812">Transmembrane</keyword>
<dbReference type="SUPFAM" id="SSF47699">
    <property type="entry name" value="Bifunctional inhibitor/lipid-transfer protein/seed storage 2S albumin"/>
    <property type="match status" value="1"/>
</dbReference>
<name>A0AAV7FBE7_ARIFI</name>
<evidence type="ECO:0000259" key="7">
    <source>
        <dbReference type="SMART" id="SM00499"/>
    </source>
</evidence>
<sequence>MATAPSVVFTLSVAFTLLVTVPGSDPADCGTQLMLLAPCAPFVQGATTAPAMSCCDNLNSMVKVQAACLCYFLNNTSSLPVNRTLVLRLPEVCNLKVDPSSACPGLLNLPPAATAGSQFVLAPAENSSTAVPPSVVLLPGSSSVGVSSGGVVAAFPLLLSVFMAILVIGRM</sequence>
<protein>
    <recommendedName>
        <fullName evidence="7">Bifunctional inhibitor/plant lipid transfer protein/seed storage helical domain-containing protein</fullName>
    </recommendedName>
</protein>
<evidence type="ECO:0000256" key="5">
    <source>
        <dbReference type="SAM" id="Phobius"/>
    </source>
</evidence>
<keyword evidence="5" id="KW-0472">Membrane</keyword>
<evidence type="ECO:0000313" key="9">
    <source>
        <dbReference type="Proteomes" id="UP000825729"/>
    </source>
</evidence>
<keyword evidence="4" id="KW-0325">Glycoprotein</keyword>
<keyword evidence="3" id="KW-1015">Disulfide bond</keyword>
<dbReference type="Gene3D" id="1.10.110.10">
    <property type="entry name" value="Plant lipid-transfer and hydrophobic proteins"/>
    <property type="match status" value="1"/>
</dbReference>
<evidence type="ECO:0000256" key="1">
    <source>
        <dbReference type="ARBA" id="ARBA00009748"/>
    </source>
</evidence>
<accession>A0AAV7FBE7</accession>
<dbReference type="InterPro" id="IPR036312">
    <property type="entry name" value="Bifun_inhib/LTP/seed_sf"/>
</dbReference>
<keyword evidence="5" id="KW-1133">Transmembrane helix</keyword>
<proteinExistence type="inferred from homology"/>
<keyword evidence="2 6" id="KW-0732">Signal</keyword>
<feature type="domain" description="Bifunctional inhibitor/plant lipid transfer protein/seed storage helical" evidence="7">
    <location>
        <begin position="29"/>
        <end position="103"/>
    </location>
</feature>
<dbReference type="EMBL" id="JAINDJ010000002">
    <property type="protein sequence ID" value="KAG9458438.1"/>
    <property type="molecule type" value="Genomic_DNA"/>
</dbReference>
<comment type="similarity">
    <text evidence="1">Belongs to the plant LTP family.</text>
</comment>
<comment type="caution">
    <text evidence="8">The sequence shown here is derived from an EMBL/GenBank/DDBJ whole genome shotgun (WGS) entry which is preliminary data.</text>
</comment>
<organism evidence="8 9">
    <name type="scientific">Aristolochia fimbriata</name>
    <name type="common">White veined hardy Dutchman's pipe vine</name>
    <dbReference type="NCBI Taxonomy" id="158543"/>
    <lineage>
        <taxon>Eukaryota</taxon>
        <taxon>Viridiplantae</taxon>
        <taxon>Streptophyta</taxon>
        <taxon>Embryophyta</taxon>
        <taxon>Tracheophyta</taxon>
        <taxon>Spermatophyta</taxon>
        <taxon>Magnoliopsida</taxon>
        <taxon>Magnoliidae</taxon>
        <taxon>Piperales</taxon>
        <taxon>Aristolochiaceae</taxon>
        <taxon>Aristolochia</taxon>
    </lineage>
</organism>
<gene>
    <name evidence="8" type="ORF">H6P81_002946</name>
</gene>
<dbReference type="InterPro" id="IPR043325">
    <property type="entry name" value="LTSS"/>
</dbReference>
<evidence type="ECO:0000256" key="4">
    <source>
        <dbReference type="ARBA" id="ARBA00023180"/>
    </source>
</evidence>
<dbReference type="InterPro" id="IPR016140">
    <property type="entry name" value="Bifunc_inhib/LTP/seed_store"/>
</dbReference>
<dbReference type="SMART" id="SM00499">
    <property type="entry name" value="AAI"/>
    <property type="match status" value="1"/>
</dbReference>
<dbReference type="Proteomes" id="UP000825729">
    <property type="component" value="Unassembled WGS sequence"/>
</dbReference>
<feature type="signal peptide" evidence="6">
    <location>
        <begin position="1"/>
        <end position="26"/>
    </location>
</feature>
<keyword evidence="9" id="KW-1185">Reference proteome</keyword>